<evidence type="ECO:0000256" key="4">
    <source>
        <dbReference type="SAM" id="MobiDB-lite"/>
    </source>
</evidence>
<dbReference type="AlphaFoldDB" id="A0A813S1Q0"/>
<evidence type="ECO:0000256" key="1">
    <source>
        <dbReference type="ARBA" id="ARBA00022737"/>
    </source>
</evidence>
<organism evidence="5 7">
    <name type="scientific">Didymodactylos carnosus</name>
    <dbReference type="NCBI Taxonomy" id="1234261"/>
    <lineage>
        <taxon>Eukaryota</taxon>
        <taxon>Metazoa</taxon>
        <taxon>Spiralia</taxon>
        <taxon>Gnathifera</taxon>
        <taxon>Rotifera</taxon>
        <taxon>Eurotatoria</taxon>
        <taxon>Bdelloidea</taxon>
        <taxon>Philodinida</taxon>
        <taxon>Philodinidae</taxon>
        <taxon>Didymodactylos</taxon>
    </lineage>
</organism>
<dbReference type="Gene3D" id="1.25.40.20">
    <property type="entry name" value="Ankyrin repeat-containing domain"/>
    <property type="match status" value="3"/>
</dbReference>
<evidence type="ECO:0000256" key="2">
    <source>
        <dbReference type="ARBA" id="ARBA00023043"/>
    </source>
</evidence>
<dbReference type="Proteomes" id="UP000681722">
    <property type="component" value="Unassembled WGS sequence"/>
</dbReference>
<keyword evidence="1" id="KW-0677">Repeat</keyword>
<evidence type="ECO:0000313" key="5">
    <source>
        <dbReference type="EMBL" id="CAF0789960.1"/>
    </source>
</evidence>
<dbReference type="SMART" id="SM00248">
    <property type="entry name" value="ANK"/>
    <property type="match status" value="7"/>
</dbReference>
<dbReference type="SUPFAM" id="SSF48403">
    <property type="entry name" value="Ankyrin repeat"/>
    <property type="match status" value="1"/>
</dbReference>
<keyword evidence="7" id="KW-1185">Reference proteome</keyword>
<dbReference type="InterPro" id="IPR050776">
    <property type="entry name" value="Ank_Repeat/CDKN_Inhibitor"/>
</dbReference>
<accession>A0A813S1Q0</accession>
<dbReference type="InterPro" id="IPR002110">
    <property type="entry name" value="Ankyrin_rpt"/>
</dbReference>
<dbReference type="EMBL" id="CAJNOQ010000342">
    <property type="protein sequence ID" value="CAF0789960.1"/>
    <property type="molecule type" value="Genomic_DNA"/>
</dbReference>
<feature type="region of interest" description="Disordered" evidence="4">
    <location>
        <begin position="410"/>
        <end position="458"/>
    </location>
</feature>
<feature type="repeat" description="ANK" evidence="3">
    <location>
        <begin position="245"/>
        <end position="277"/>
    </location>
</feature>
<protein>
    <recommendedName>
        <fullName evidence="8">Ankyrin repeat domain-containing protein 42</fullName>
    </recommendedName>
</protein>
<dbReference type="EMBL" id="CAJOBC010000342">
    <property type="protein sequence ID" value="CAF3574137.1"/>
    <property type="molecule type" value="Genomic_DNA"/>
</dbReference>
<reference evidence="5" key="1">
    <citation type="submission" date="2021-02" db="EMBL/GenBank/DDBJ databases">
        <authorList>
            <person name="Nowell W R."/>
        </authorList>
    </citation>
    <scope>NUCLEOTIDE SEQUENCE</scope>
</reference>
<feature type="compositionally biased region" description="Basic residues" evidence="4">
    <location>
        <begin position="428"/>
        <end position="441"/>
    </location>
</feature>
<comment type="caution">
    <text evidence="5">The sequence shown here is derived from an EMBL/GenBank/DDBJ whole genome shotgun (WGS) entry which is preliminary data.</text>
</comment>
<evidence type="ECO:0000313" key="7">
    <source>
        <dbReference type="Proteomes" id="UP000663829"/>
    </source>
</evidence>
<dbReference type="Pfam" id="PF12796">
    <property type="entry name" value="Ank_2"/>
    <property type="match status" value="3"/>
</dbReference>
<dbReference type="PROSITE" id="PS50297">
    <property type="entry name" value="ANK_REP_REGION"/>
    <property type="match status" value="2"/>
</dbReference>
<proteinExistence type="predicted"/>
<dbReference type="InterPro" id="IPR036770">
    <property type="entry name" value="Ankyrin_rpt-contain_sf"/>
</dbReference>
<keyword evidence="2 3" id="KW-0040">ANK repeat</keyword>
<gene>
    <name evidence="5" type="ORF">GPM918_LOCUS2946</name>
    <name evidence="6" type="ORF">SRO942_LOCUS2946</name>
</gene>
<evidence type="ECO:0000313" key="6">
    <source>
        <dbReference type="EMBL" id="CAF3574137.1"/>
    </source>
</evidence>
<feature type="region of interest" description="Disordered" evidence="4">
    <location>
        <begin position="305"/>
        <end position="337"/>
    </location>
</feature>
<dbReference type="PANTHER" id="PTHR24201">
    <property type="entry name" value="ANK_REP_REGION DOMAIN-CONTAINING PROTEIN"/>
    <property type="match status" value="1"/>
</dbReference>
<evidence type="ECO:0000256" key="3">
    <source>
        <dbReference type="PROSITE-ProRule" id="PRU00023"/>
    </source>
</evidence>
<dbReference type="OrthoDB" id="163438at2759"/>
<evidence type="ECO:0008006" key="8">
    <source>
        <dbReference type="Google" id="ProtNLM"/>
    </source>
</evidence>
<name>A0A813S1Q0_9BILA</name>
<feature type="repeat" description="ANK" evidence="3">
    <location>
        <begin position="73"/>
        <end position="105"/>
    </location>
</feature>
<dbReference type="Proteomes" id="UP000663829">
    <property type="component" value="Unassembled WGS sequence"/>
</dbReference>
<dbReference type="PROSITE" id="PS50088">
    <property type="entry name" value="ANK_REPEAT"/>
    <property type="match status" value="2"/>
</dbReference>
<sequence length="458" mass="51232">MTQSKSQQQTKTIHDAVRTNNVRELEQMVQRGASVNQVDHNDDKFTPLHWAAYSNSLAALINNNINLNVRDRRNQTALHVACAHGNSFVLHTLLRGGADINHKDINGWSAAYTSAYHGRLGCLQLLVKWGGKLDDVDNEGNIAAHLAAMEGHLPCLKFIVSVNRDIMATLGARNDQGDTPKSLAQQFYKEDCVNYLDALEWEKDNAEQAENLAFPAHVAAYNGDLDHVKLLVEQGVVNINERDERGATMAHKAAGQGHLTVLQWLLEMGAATDIATNSGETCKDVARRFGQLACLKVLGGDKNESNVDELRRGDSSNTKEARRSPKAEEKGRAKTKVEELEKMLDIAKKNYRQLGGRSEEDHERETVEQNAQKTIDELNVTLEYERDKREKREAELDDCRKEIARLVTSLRSLEDKMLSHNRPPSANKPRKKPSSASKKRRAEKETGLVFLRSNSVNS</sequence>
<dbReference type="PANTHER" id="PTHR24201:SF2">
    <property type="entry name" value="ANKYRIN REPEAT DOMAIN-CONTAINING PROTEIN 42"/>
    <property type="match status" value="1"/>
</dbReference>